<evidence type="ECO:0000313" key="2">
    <source>
        <dbReference type="Proteomes" id="UP000824890"/>
    </source>
</evidence>
<reference evidence="1 2" key="1">
    <citation type="submission" date="2021-05" db="EMBL/GenBank/DDBJ databases">
        <title>Genome Assembly of Synthetic Allotetraploid Brassica napus Reveals Homoeologous Exchanges between Subgenomes.</title>
        <authorList>
            <person name="Davis J.T."/>
        </authorList>
    </citation>
    <scope>NUCLEOTIDE SEQUENCE [LARGE SCALE GENOMIC DNA]</scope>
    <source>
        <strain evidence="2">cv. Da-Ae</strain>
        <tissue evidence="1">Seedling</tissue>
    </source>
</reference>
<proteinExistence type="predicted"/>
<organism evidence="1 2">
    <name type="scientific">Brassica napus</name>
    <name type="common">Rape</name>
    <dbReference type="NCBI Taxonomy" id="3708"/>
    <lineage>
        <taxon>Eukaryota</taxon>
        <taxon>Viridiplantae</taxon>
        <taxon>Streptophyta</taxon>
        <taxon>Embryophyta</taxon>
        <taxon>Tracheophyta</taxon>
        <taxon>Spermatophyta</taxon>
        <taxon>Magnoliopsida</taxon>
        <taxon>eudicotyledons</taxon>
        <taxon>Gunneridae</taxon>
        <taxon>Pentapetalae</taxon>
        <taxon>rosids</taxon>
        <taxon>malvids</taxon>
        <taxon>Brassicales</taxon>
        <taxon>Brassicaceae</taxon>
        <taxon>Brassiceae</taxon>
        <taxon>Brassica</taxon>
    </lineage>
</organism>
<comment type="caution">
    <text evidence="1">The sequence shown here is derived from an EMBL/GenBank/DDBJ whole genome shotgun (WGS) entry which is preliminary data.</text>
</comment>
<gene>
    <name evidence="1" type="ORF">HID58_076039</name>
</gene>
<name>A0ABQ7YLN9_BRANA</name>
<evidence type="ECO:0000313" key="1">
    <source>
        <dbReference type="EMBL" id="KAH0869017.1"/>
    </source>
</evidence>
<feature type="non-terminal residue" evidence="1">
    <location>
        <position position="1"/>
    </location>
</feature>
<keyword evidence="2" id="KW-1185">Reference proteome</keyword>
<dbReference type="Proteomes" id="UP000824890">
    <property type="component" value="Unassembled WGS sequence"/>
</dbReference>
<accession>A0ABQ7YLN9</accession>
<protein>
    <submittedName>
        <fullName evidence="1">Uncharacterized protein</fullName>
    </submittedName>
</protein>
<dbReference type="EMBL" id="JAGKQM010000017">
    <property type="protein sequence ID" value="KAH0869017.1"/>
    <property type="molecule type" value="Genomic_DNA"/>
</dbReference>
<sequence>PSSRLTVLDHPPLSLRSCFIQRLHHHSRSLPSRSSSSVDIHTVPKRNDRSFHFINHLKRIVMIESVTLGRNLHVHVIGLSSSVFTNTISLHTSSTLFPRVSVPPETVATSIGVGAASIRSEESVAGGSDAKVSCRIPSTVIVPGL</sequence>